<keyword evidence="10 13" id="KW-1278">Translocase</keyword>
<dbReference type="PROSITE" id="PS51192">
    <property type="entry name" value="HELICASE_ATP_BIND_1"/>
    <property type="match status" value="1"/>
</dbReference>
<sequence>MKVTQTIKTFFHKFKQTTVTDDLGPYERTLQQTLEHADGILYKTDAELRQLTDDIKARIQAGEAPDAHMPRLYALVIEAFKRTLHMTPYRVQVMAAIALHERNVVEMQTGEGKTLVAVMTACLNALAGKGVHILTFNDYLAKRDAHWMRPVYTFLGLSVGYIQENMPVAEKRRAYRSDVTYATAKEVGFDYLRSCMAYTPDEVILRDFHYAIVDEADAILIDEARNPLVFAGTMAGLPVDHLQIARYVSGLTPYRDFMLDEYARNVFLTDHGIGKTEAFFAIPNLYDDDHHHLLIAVNLALQARTMLRKDVDYILEDGRIKLVDEFTGRVVEDRKWQNGLQAAVEAKEGLAVASEGSILNAISLQHLMQCYPKVSGMTGTAQHAAEEFAGFYGLGVSIIPPHKPRRRIDYPDKIFTHKAAKVRAIIDEVQRVHQTGRPILIGTLTVKESEELQAEMQRHGIASTVLNARNNESEAAIIAQAGLPGAVTISTNMAGRGTDILLGGTDQHAKDTVVALGGLHIIGTNRHESVRIDQQLKGRAGRQGDPGSSQFIISMEDDLMVKYGLKSLLPEPLRNLRQDGPIGHATIARSIAQAQRIIEGQLYEIRLNLHQYAHFTERQRTILFNRRQDIFVSAESPTREYKLLQHDLLWSYYMNDIAALREGIHWQRMAGKNPLHEFHKSSDAMFRQLMTDLEDKLDNAHTLDVSELQRKRPSSTWTYLVNDNPFKSPFVQLLGNIGYQVDLLAGPLLMILRMLGWGRRK</sequence>
<dbReference type="PROSITE" id="PS51194">
    <property type="entry name" value="HELICASE_CTER"/>
    <property type="match status" value="1"/>
</dbReference>
<dbReference type="InterPro" id="IPR011116">
    <property type="entry name" value="SecA_Wing/Scaffold"/>
</dbReference>
<dbReference type="GO" id="GO:0017038">
    <property type="term" value="P:protein import"/>
    <property type="evidence" value="ECO:0007669"/>
    <property type="project" value="InterPro"/>
</dbReference>
<keyword evidence="4 13" id="KW-1003">Cell membrane</keyword>
<comment type="similarity">
    <text evidence="2 13">Belongs to the SecA family.</text>
</comment>
<dbReference type="Gene3D" id="1.10.3060.10">
    <property type="entry name" value="Helical scaffold and wing domains of SecA"/>
    <property type="match status" value="1"/>
</dbReference>
<keyword evidence="12 13" id="KW-0472">Membrane</keyword>
<feature type="domain" description="Helicase ATP-binding" evidence="14">
    <location>
        <begin position="94"/>
        <end position="234"/>
    </location>
</feature>
<dbReference type="HAMAP" id="MF_01382">
    <property type="entry name" value="SecA"/>
    <property type="match status" value="1"/>
</dbReference>
<evidence type="ECO:0000313" key="18">
    <source>
        <dbReference type="Proteomes" id="UP001319180"/>
    </source>
</evidence>
<dbReference type="RefSeq" id="WP_254093052.1">
    <property type="nucleotide sequence ID" value="NZ_JAHESC010000049.1"/>
</dbReference>
<dbReference type="InterPro" id="IPR001650">
    <property type="entry name" value="Helicase_C-like"/>
</dbReference>
<evidence type="ECO:0000256" key="4">
    <source>
        <dbReference type="ARBA" id="ARBA00022475"/>
    </source>
</evidence>
<dbReference type="Pfam" id="PF07517">
    <property type="entry name" value="SecA_DEAD"/>
    <property type="match status" value="1"/>
</dbReference>
<dbReference type="GO" id="GO:0005886">
    <property type="term" value="C:plasma membrane"/>
    <property type="evidence" value="ECO:0007669"/>
    <property type="project" value="UniProtKB-SubCell"/>
</dbReference>
<feature type="binding site" evidence="13">
    <location>
        <position position="92"/>
    </location>
    <ligand>
        <name>ATP</name>
        <dbReference type="ChEBI" id="CHEBI:30616"/>
    </ligand>
</feature>
<comment type="subunit">
    <text evidence="13">Monomer and homodimer. Part of the essential Sec protein translocation apparatus which comprises SecA, SecYEG and auxiliary proteins SecDF. Other proteins may also be involved.</text>
</comment>
<evidence type="ECO:0000256" key="13">
    <source>
        <dbReference type="HAMAP-Rule" id="MF_01382"/>
    </source>
</evidence>
<evidence type="ECO:0000256" key="5">
    <source>
        <dbReference type="ARBA" id="ARBA00022490"/>
    </source>
</evidence>
<evidence type="ECO:0000256" key="1">
    <source>
        <dbReference type="ARBA" id="ARBA00004170"/>
    </source>
</evidence>
<evidence type="ECO:0000256" key="3">
    <source>
        <dbReference type="ARBA" id="ARBA00022448"/>
    </source>
</evidence>
<dbReference type="FunFam" id="3.40.50.300:FF:000429">
    <property type="entry name" value="Preprotein translocase subunit SecA"/>
    <property type="match status" value="1"/>
</dbReference>
<dbReference type="InterPro" id="IPR027417">
    <property type="entry name" value="P-loop_NTPase"/>
</dbReference>
<evidence type="ECO:0000256" key="6">
    <source>
        <dbReference type="ARBA" id="ARBA00022519"/>
    </source>
</evidence>
<comment type="subcellular location">
    <subcellularLocation>
        <location evidence="13">Cell membrane</location>
        <topology evidence="13">Peripheral membrane protein</topology>
        <orientation evidence="13">Cytoplasmic side</orientation>
    </subcellularLocation>
    <subcellularLocation>
        <location evidence="13">Cytoplasm</location>
    </subcellularLocation>
    <subcellularLocation>
        <location evidence="1">Membrane</location>
        <topology evidence="1">Peripheral membrane protein</topology>
    </subcellularLocation>
    <text evidence="13">Distribution is 50-50.</text>
</comment>
<dbReference type="InterPro" id="IPR036266">
    <property type="entry name" value="SecA_Wing/Scaffold_sf"/>
</dbReference>
<comment type="catalytic activity">
    <reaction evidence="13">
        <text>ATP + H2O + cellular proteinSide 1 = ADP + phosphate + cellular proteinSide 2.</text>
        <dbReference type="EC" id="7.4.2.8"/>
    </reaction>
</comment>
<keyword evidence="9 13" id="KW-0653">Protein transport</keyword>
<dbReference type="InterPro" id="IPR014018">
    <property type="entry name" value="SecA_motor_DEAD"/>
</dbReference>
<comment type="caution">
    <text evidence="17">The sequence shown here is derived from an EMBL/GenBank/DDBJ whole genome shotgun (WGS) entry which is preliminary data.</text>
</comment>
<reference evidence="17 18" key="1">
    <citation type="submission" date="2021-05" db="EMBL/GenBank/DDBJ databases">
        <title>A Polyphasic approach of four new species of the genus Ohtaekwangia: Ohtaekwangia histidinii sp. nov., Ohtaekwangia cretensis sp. nov., Ohtaekwangia indiensis sp. nov., Ohtaekwangia reichenbachii sp. nov. from diverse environment.</title>
        <authorList>
            <person name="Octaviana S."/>
        </authorList>
    </citation>
    <scope>NUCLEOTIDE SEQUENCE [LARGE SCALE GENOMIC DNA]</scope>
    <source>
        <strain evidence="17 18">PWU37</strain>
    </source>
</reference>
<dbReference type="GO" id="GO:0008564">
    <property type="term" value="F:protein-exporting ATPase activity"/>
    <property type="evidence" value="ECO:0007669"/>
    <property type="project" value="UniProtKB-EC"/>
</dbReference>
<dbReference type="Proteomes" id="UP001319180">
    <property type="component" value="Unassembled WGS sequence"/>
</dbReference>
<dbReference type="InterPro" id="IPR020937">
    <property type="entry name" value="SecA_CS"/>
</dbReference>
<proteinExistence type="inferred from homology"/>
<name>A0AAP2DDS6_9BACT</name>
<evidence type="ECO:0000256" key="9">
    <source>
        <dbReference type="ARBA" id="ARBA00022927"/>
    </source>
</evidence>
<accession>A0AAP2DDS6</accession>
<dbReference type="GO" id="GO:0043952">
    <property type="term" value="P:protein transport by the Sec complex"/>
    <property type="evidence" value="ECO:0007669"/>
    <property type="project" value="TreeGrafter"/>
</dbReference>
<dbReference type="GO" id="GO:0031522">
    <property type="term" value="C:cell envelope Sec protein transport complex"/>
    <property type="evidence" value="ECO:0007669"/>
    <property type="project" value="TreeGrafter"/>
</dbReference>
<evidence type="ECO:0000256" key="11">
    <source>
        <dbReference type="ARBA" id="ARBA00023010"/>
    </source>
</evidence>
<evidence type="ECO:0000256" key="2">
    <source>
        <dbReference type="ARBA" id="ARBA00007650"/>
    </source>
</evidence>
<dbReference type="SMART" id="SM00957">
    <property type="entry name" value="SecA_DEAD"/>
    <property type="match status" value="1"/>
</dbReference>
<dbReference type="SUPFAM" id="SSF81886">
    <property type="entry name" value="Helical scaffold and wing domains of SecA"/>
    <property type="match status" value="1"/>
</dbReference>
<feature type="binding site" evidence="13">
    <location>
        <begin position="110"/>
        <end position="114"/>
    </location>
    <ligand>
        <name>ATP</name>
        <dbReference type="ChEBI" id="CHEBI:30616"/>
    </ligand>
</feature>
<evidence type="ECO:0000256" key="7">
    <source>
        <dbReference type="ARBA" id="ARBA00022741"/>
    </source>
</evidence>
<dbReference type="PROSITE" id="PS51196">
    <property type="entry name" value="SECA_MOTOR_DEAD"/>
    <property type="match status" value="1"/>
</dbReference>
<feature type="binding site" evidence="13">
    <location>
        <position position="499"/>
    </location>
    <ligand>
        <name>ATP</name>
        <dbReference type="ChEBI" id="CHEBI:30616"/>
    </ligand>
</feature>
<evidence type="ECO:0000256" key="8">
    <source>
        <dbReference type="ARBA" id="ARBA00022840"/>
    </source>
</evidence>
<dbReference type="SMART" id="SM00958">
    <property type="entry name" value="SecA_PP_bind"/>
    <property type="match status" value="1"/>
</dbReference>
<dbReference type="GO" id="GO:0065002">
    <property type="term" value="P:intracellular protein transmembrane transport"/>
    <property type="evidence" value="ECO:0007669"/>
    <property type="project" value="UniProtKB-UniRule"/>
</dbReference>
<dbReference type="InterPro" id="IPR011115">
    <property type="entry name" value="SecA_DEAD"/>
</dbReference>
<dbReference type="EMBL" id="JAHESC010000049">
    <property type="protein sequence ID" value="MBT1689829.1"/>
    <property type="molecule type" value="Genomic_DNA"/>
</dbReference>
<dbReference type="InterPro" id="IPR000185">
    <property type="entry name" value="SecA"/>
</dbReference>
<evidence type="ECO:0000313" key="17">
    <source>
        <dbReference type="EMBL" id="MBT1689829.1"/>
    </source>
</evidence>
<dbReference type="CDD" id="cd18803">
    <property type="entry name" value="SF2_C_secA"/>
    <property type="match status" value="1"/>
</dbReference>
<dbReference type="SUPFAM" id="SSF81767">
    <property type="entry name" value="Pre-protein crosslinking domain of SecA"/>
    <property type="match status" value="1"/>
</dbReference>
<dbReference type="Pfam" id="PF21090">
    <property type="entry name" value="P-loop_SecA"/>
    <property type="match status" value="1"/>
</dbReference>
<keyword evidence="3 13" id="KW-0813">Transport</keyword>
<dbReference type="PANTHER" id="PTHR30612">
    <property type="entry name" value="SECA INNER MEMBRANE COMPONENT OF SEC PROTEIN SECRETION SYSTEM"/>
    <property type="match status" value="1"/>
</dbReference>
<dbReference type="Pfam" id="PF01043">
    <property type="entry name" value="SecA_PP_bind"/>
    <property type="match status" value="1"/>
</dbReference>
<evidence type="ECO:0000256" key="12">
    <source>
        <dbReference type="ARBA" id="ARBA00023136"/>
    </source>
</evidence>
<feature type="domain" description="Helicase C-terminal" evidence="15">
    <location>
        <begin position="421"/>
        <end position="588"/>
    </location>
</feature>
<dbReference type="Gene3D" id="3.40.50.300">
    <property type="entry name" value="P-loop containing nucleotide triphosphate hydrolases"/>
    <property type="match status" value="3"/>
</dbReference>
<dbReference type="PANTHER" id="PTHR30612:SF0">
    <property type="entry name" value="CHLOROPLAST PROTEIN-TRANSPORTING ATPASE"/>
    <property type="match status" value="1"/>
</dbReference>
<dbReference type="PRINTS" id="PR00906">
    <property type="entry name" value="SECA"/>
</dbReference>
<dbReference type="CDD" id="cd17928">
    <property type="entry name" value="DEXDc_SecA"/>
    <property type="match status" value="1"/>
</dbReference>
<dbReference type="Pfam" id="PF07516">
    <property type="entry name" value="SecA_SW"/>
    <property type="match status" value="2"/>
</dbReference>
<feature type="domain" description="SecA family profile" evidence="16">
    <location>
        <begin position="8"/>
        <end position="584"/>
    </location>
</feature>
<evidence type="ECO:0000259" key="14">
    <source>
        <dbReference type="PROSITE" id="PS51192"/>
    </source>
</evidence>
<evidence type="ECO:0000256" key="10">
    <source>
        <dbReference type="ARBA" id="ARBA00022967"/>
    </source>
</evidence>
<dbReference type="AlphaFoldDB" id="A0AAP2DDS6"/>
<dbReference type="GO" id="GO:0006605">
    <property type="term" value="P:protein targeting"/>
    <property type="evidence" value="ECO:0007669"/>
    <property type="project" value="UniProtKB-UniRule"/>
</dbReference>
<protein>
    <recommendedName>
        <fullName evidence="13">Protein translocase subunit SecA</fullName>
        <ecNumber evidence="13">7.4.2.8</ecNumber>
    </recommendedName>
</protein>
<keyword evidence="6" id="KW-0997">Cell inner membrane</keyword>
<dbReference type="PROSITE" id="PS01312">
    <property type="entry name" value="SECA"/>
    <property type="match status" value="1"/>
</dbReference>
<dbReference type="GO" id="GO:0005524">
    <property type="term" value="F:ATP binding"/>
    <property type="evidence" value="ECO:0007669"/>
    <property type="project" value="UniProtKB-UniRule"/>
</dbReference>
<evidence type="ECO:0000259" key="15">
    <source>
        <dbReference type="PROSITE" id="PS51194"/>
    </source>
</evidence>
<dbReference type="InterPro" id="IPR036670">
    <property type="entry name" value="SecA_X-link_sf"/>
</dbReference>
<organism evidence="17 18">
    <name type="scientific">Dawidia soli</name>
    <dbReference type="NCBI Taxonomy" id="2782352"/>
    <lineage>
        <taxon>Bacteria</taxon>
        <taxon>Pseudomonadati</taxon>
        <taxon>Bacteroidota</taxon>
        <taxon>Cytophagia</taxon>
        <taxon>Cytophagales</taxon>
        <taxon>Chryseotaleaceae</taxon>
        <taxon>Dawidia</taxon>
    </lineage>
</organism>
<comment type="function">
    <text evidence="13">Part of the Sec protein translocase complex. Interacts with the SecYEG preprotein conducting channel. Has a central role in coupling the hydrolysis of ATP to the transfer of proteins into and across the cell membrane, serving as an ATP-driven molecular motor driving the stepwise translocation of polypeptide chains across the membrane.</text>
</comment>
<keyword evidence="18" id="KW-1185">Reference proteome</keyword>
<keyword evidence="5 13" id="KW-0963">Cytoplasm</keyword>
<dbReference type="InterPro" id="IPR014001">
    <property type="entry name" value="Helicase_ATP-bd"/>
</dbReference>
<evidence type="ECO:0000259" key="16">
    <source>
        <dbReference type="PROSITE" id="PS51196"/>
    </source>
</evidence>
<keyword evidence="8 13" id="KW-0067">ATP-binding</keyword>
<dbReference type="GO" id="GO:0005829">
    <property type="term" value="C:cytosol"/>
    <property type="evidence" value="ECO:0007669"/>
    <property type="project" value="TreeGrafter"/>
</dbReference>
<gene>
    <name evidence="13" type="primary">secA</name>
    <name evidence="17" type="ORF">KK078_24925</name>
</gene>
<dbReference type="EC" id="7.4.2.8" evidence="13"/>
<dbReference type="Gene3D" id="3.90.1440.10">
    <property type="entry name" value="SecA, preprotein cross-linking domain"/>
    <property type="match status" value="1"/>
</dbReference>
<keyword evidence="11 13" id="KW-0811">Translocation</keyword>
<dbReference type="InterPro" id="IPR044722">
    <property type="entry name" value="SecA_SF2_C"/>
</dbReference>
<dbReference type="InterPro" id="IPR011130">
    <property type="entry name" value="SecA_preprotein_X-link_dom"/>
</dbReference>
<dbReference type="SUPFAM" id="SSF52540">
    <property type="entry name" value="P-loop containing nucleoside triphosphate hydrolases"/>
    <property type="match status" value="2"/>
</dbReference>
<keyword evidence="7 13" id="KW-0547">Nucleotide-binding</keyword>